<keyword evidence="1" id="KW-1133">Transmembrane helix</keyword>
<keyword evidence="1" id="KW-0472">Membrane</keyword>
<keyword evidence="2" id="KW-1185">Reference proteome</keyword>
<proteinExistence type="predicted"/>
<dbReference type="AlphaFoldDB" id="A0A915INH2"/>
<organism evidence="2 3">
    <name type="scientific">Romanomermis culicivorax</name>
    <name type="common">Nematode worm</name>
    <dbReference type="NCBI Taxonomy" id="13658"/>
    <lineage>
        <taxon>Eukaryota</taxon>
        <taxon>Metazoa</taxon>
        <taxon>Ecdysozoa</taxon>
        <taxon>Nematoda</taxon>
        <taxon>Enoplea</taxon>
        <taxon>Dorylaimia</taxon>
        <taxon>Mermithida</taxon>
        <taxon>Mermithoidea</taxon>
        <taxon>Mermithidae</taxon>
        <taxon>Romanomermis</taxon>
    </lineage>
</organism>
<sequence length="184" mass="20682">MSASCLATDSPFCGASGGADSSSSSDKWGGIGVGGQTTMGTAVWLFLLLALPADILYRLEWIRGTIWCLLLENGRRKMILLWLSKDPSTARNIFLIPLERLLWLKKNNLLNLAFVAVVEVPFRRTVCLCFLTFIFSFFDHGCSGVDGHNDSLFFFGQTTQIEFDVRDVILSSVHRRRIGRRRCR</sequence>
<keyword evidence="1" id="KW-0812">Transmembrane</keyword>
<dbReference type="Proteomes" id="UP000887565">
    <property type="component" value="Unplaced"/>
</dbReference>
<evidence type="ECO:0000313" key="3">
    <source>
        <dbReference type="WBParaSite" id="nRc.2.0.1.t14978-RA"/>
    </source>
</evidence>
<accession>A0A915INH2</accession>
<dbReference type="WBParaSite" id="nRc.2.0.1.t14978-RA">
    <property type="protein sequence ID" value="nRc.2.0.1.t14978-RA"/>
    <property type="gene ID" value="nRc.2.0.1.g14978"/>
</dbReference>
<protein>
    <submittedName>
        <fullName evidence="3">Uncharacterized protein</fullName>
    </submittedName>
</protein>
<evidence type="ECO:0000256" key="1">
    <source>
        <dbReference type="SAM" id="Phobius"/>
    </source>
</evidence>
<evidence type="ECO:0000313" key="2">
    <source>
        <dbReference type="Proteomes" id="UP000887565"/>
    </source>
</evidence>
<name>A0A915INH2_ROMCU</name>
<reference evidence="3" key="1">
    <citation type="submission" date="2022-11" db="UniProtKB">
        <authorList>
            <consortium name="WormBaseParasite"/>
        </authorList>
    </citation>
    <scope>IDENTIFICATION</scope>
</reference>
<feature type="transmembrane region" description="Helical" evidence="1">
    <location>
        <begin position="38"/>
        <end position="57"/>
    </location>
</feature>